<dbReference type="InterPro" id="IPR017804">
    <property type="entry name" value="MeTrfase_EgtD-like"/>
</dbReference>
<keyword evidence="4" id="KW-0017">Alkaloid metabolism</keyword>
<keyword evidence="6" id="KW-0808">Transferase</keyword>
<dbReference type="GeneID" id="29986988"/>
<dbReference type="Gene3D" id="3.40.50.150">
    <property type="entry name" value="Vaccinia Virus protein VP39"/>
    <property type="match status" value="1"/>
</dbReference>
<sequence>MGLDSGLSESRNHYGQREHERPVKSSADEILQEQTSDETRSSDNDEIQQLISQGLRSSPRSLPSLLLWDSVGLNLYEKITESPDYYLTRVEADVIRNNVDAIVQSIGANGVILELGSGSLSKTSIILGEFAKREIPVTYFALDLCASSLAKSLEGLRSYLGHSPYVTCHPLCMTYQDGVSWVANQQFLRGKRVTVLWLGSSLANEPVNEFQDLVNGITTAYTSSSSTSNIQFLIGVDGNKDASTVSRAYDTSDGLSRQFALNGINNVNRALGADVFDADKWTFNGTWDPQEEAFHTNIKSVEDQVVFIGDQSLQISKGENIRFILSRKLSSSQFEKWLTGTALQTMTVWKHSKFNYGLYQLAPASKSML</sequence>
<comment type="pathway">
    <text evidence="1">Alkaloid biosynthesis; ergot alkaloid biosynthesis.</text>
</comment>
<dbReference type="Proteomes" id="UP000054821">
    <property type="component" value="Unassembled WGS sequence"/>
</dbReference>
<evidence type="ECO:0000256" key="4">
    <source>
        <dbReference type="ARBA" id="ARBA00022589"/>
    </source>
</evidence>
<dbReference type="InterPro" id="IPR019257">
    <property type="entry name" value="MeTrfase_dom"/>
</dbReference>
<reference evidence="13" key="3">
    <citation type="submission" date="2017-08" db="EMBL/GenBank/DDBJ databases">
        <title>Trichoderma gamsii strain T6085, whole genome shotgun sequencing project.</title>
        <authorList>
            <person name="Baroncelli R."/>
        </authorList>
    </citation>
    <scope>NUCLEOTIDE SEQUENCE</scope>
    <source>
        <strain evidence="13">T6085</strain>
    </source>
</reference>
<dbReference type="STRING" id="398673.A0A2K0TC53"/>
<reference evidence="13 14" key="1">
    <citation type="journal article" date="2016" name="Genome Announc.">
        <title>Draft Whole-Genome Sequence of Trichoderma gamsii T6085, a Promising Biocontrol Agent of Fusarium Head Blight on Wheat.</title>
        <authorList>
            <person name="Baroncelli R."/>
            <person name="Zapparata A."/>
            <person name="Piaggeschi G."/>
            <person name="Sarrocco S."/>
            <person name="Vannacci G."/>
        </authorList>
    </citation>
    <scope>NUCLEOTIDE SEQUENCE [LARGE SCALE GENOMIC DNA]</scope>
    <source>
        <strain evidence="13 14">T6085</strain>
    </source>
</reference>
<organism evidence="12 15">
    <name type="scientific">Trichoderma gamsii</name>
    <dbReference type="NCBI Taxonomy" id="398673"/>
    <lineage>
        <taxon>Eukaryota</taxon>
        <taxon>Fungi</taxon>
        <taxon>Dikarya</taxon>
        <taxon>Ascomycota</taxon>
        <taxon>Pezizomycotina</taxon>
        <taxon>Sordariomycetes</taxon>
        <taxon>Hypocreomycetidae</taxon>
        <taxon>Hypocreales</taxon>
        <taxon>Hypocreaceae</taxon>
        <taxon>Trichoderma</taxon>
    </lineage>
</organism>
<dbReference type="Proteomes" id="UP000236546">
    <property type="component" value="Unassembled WGS sequence"/>
</dbReference>
<evidence type="ECO:0000313" key="13">
    <source>
        <dbReference type="EMBL" id="PON22273.1"/>
    </source>
</evidence>
<dbReference type="GO" id="GO:0009820">
    <property type="term" value="P:alkaloid metabolic process"/>
    <property type="evidence" value="ECO:0007669"/>
    <property type="project" value="UniProtKB-KW"/>
</dbReference>
<dbReference type="InterPro" id="IPR051128">
    <property type="entry name" value="EgtD_Methyltrsf_superfamily"/>
</dbReference>
<comment type="caution">
    <text evidence="12">The sequence shown here is derived from an EMBL/GenBank/DDBJ whole genome shotgun (WGS) entry which is preliminary data.</text>
</comment>
<dbReference type="InterPro" id="IPR029063">
    <property type="entry name" value="SAM-dependent_MTases_sf"/>
</dbReference>
<dbReference type="Pfam" id="PF10017">
    <property type="entry name" value="Methyltransf_33"/>
    <property type="match status" value="1"/>
</dbReference>
<keyword evidence="5" id="KW-0489">Methyltransferase</keyword>
<dbReference type="OrthoDB" id="659at2759"/>
<evidence type="ECO:0000256" key="1">
    <source>
        <dbReference type="ARBA" id="ARBA00005107"/>
    </source>
</evidence>
<evidence type="ECO:0000256" key="9">
    <source>
        <dbReference type="ARBA" id="ARBA00049425"/>
    </source>
</evidence>
<evidence type="ECO:0000256" key="5">
    <source>
        <dbReference type="ARBA" id="ARBA00022603"/>
    </source>
</evidence>
<evidence type="ECO:0000256" key="3">
    <source>
        <dbReference type="ARBA" id="ARBA00011738"/>
    </source>
</evidence>
<evidence type="ECO:0000256" key="10">
    <source>
        <dbReference type="SAM" id="MobiDB-lite"/>
    </source>
</evidence>
<evidence type="ECO:0000313" key="14">
    <source>
        <dbReference type="Proteomes" id="UP000054821"/>
    </source>
</evidence>
<comment type="similarity">
    <text evidence="2">Belongs to the methyltransferase superfamily.</text>
</comment>
<dbReference type="PANTHER" id="PTHR43397:SF1">
    <property type="entry name" value="ERGOTHIONEINE BIOSYNTHESIS PROTEIN 1"/>
    <property type="match status" value="1"/>
</dbReference>
<evidence type="ECO:0000313" key="15">
    <source>
        <dbReference type="Proteomes" id="UP000236546"/>
    </source>
</evidence>
<keyword evidence="14" id="KW-1185">Reference proteome</keyword>
<reference evidence="12 15" key="2">
    <citation type="submission" date="2017-02" db="EMBL/GenBank/DDBJ databases">
        <title>Genomes of Trichoderma spp. with biocontrol activity.</title>
        <authorList>
            <person name="Gardiner D."/>
            <person name="Kazan K."/>
            <person name="Vos C."/>
            <person name="Harvey P."/>
        </authorList>
    </citation>
    <scope>NUCLEOTIDE SEQUENCE [LARGE SCALE GENOMIC DNA]</scope>
    <source>
        <strain evidence="12 15">A5MH</strain>
    </source>
</reference>
<dbReference type="PANTHER" id="PTHR43397">
    <property type="entry name" value="ERGOTHIONEINE BIOSYNTHESIS PROTEIN 1"/>
    <property type="match status" value="1"/>
</dbReference>
<dbReference type="GO" id="GO:0032259">
    <property type="term" value="P:methylation"/>
    <property type="evidence" value="ECO:0007669"/>
    <property type="project" value="UniProtKB-KW"/>
</dbReference>
<gene>
    <name evidence="13" type="ORF">TGAM01_v208954</name>
    <name evidence="12" type="ORF">TGAMA5MH_05034</name>
</gene>
<feature type="domain" description="Histidine-specific methyltransferase SAM-dependent" evidence="11">
    <location>
        <begin position="48"/>
        <end position="361"/>
    </location>
</feature>
<dbReference type="PIRSF" id="PIRSF018005">
    <property type="entry name" value="UCP018005"/>
    <property type="match status" value="1"/>
</dbReference>
<dbReference type="RefSeq" id="XP_024404829.1">
    <property type="nucleotide sequence ID" value="XM_024550448.1"/>
</dbReference>
<dbReference type="GO" id="GO:0008168">
    <property type="term" value="F:methyltransferase activity"/>
    <property type="evidence" value="ECO:0007669"/>
    <property type="project" value="UniProtKB-KW"/>
</dbReference>
<dbReference type="EC" id="2.1.1.261" evidence="8"/>
<evidence type="ECO:0000259" key="11">
    <source>
        <dbReference type="Pfam" id="PF10017"/>
    </source>
</evidence>
<feature type="region of interest" description="Disordered" evidence="10">
    <location>
        <begin position="1"/>
        <end position="45"/>
    </location>
</feature>
<dbReference type="EMBL" id="JPDN02000040">
    <property type="protein sequence ID" value="PON22273.1"/>
    <property type="molecule type" value="Genomic_DNA"/>
</dbReference>
<dbReference type="EMBL" id="MTYH01000049">
    <property type="protein sequence ID" value="PNP43101.1"/>
    <property type="molecule type" value="Genomic_DNA"/>
</dbReference>
<dbReference type="AlphaFoldDB" id="A0A2K0TC53"/>
<feature type="compositionally biased region" description="Basic and acidic residues" evidence="10">
    <location>
        <begin position="10"/>
        <end position="27"/>
    </location>
</feature>
<accession>A0A2K0TC53</accession>
<dbReference type="NCBIfam" id="TIGR03439">
    <property type="entry name" value="methyl_EasF"/>
    <property type="match status" value="1"/>
</dbReference>
<evidence type="ECO:0000256" key="8">
    <source>
        <dbReference type="ARBA" id="ARBA00039094"/>
    </source>
</evidence>
<name>A0A2K0TC53_9HYPO</name>
<protein>
    <recommendedName>
        <fullName evidence="8">4-dimethylallyltryptophan N-methyltransferase</fullName>
        <ecNumber evidence="8">2.1.1.261</ecNumber>
    </recommendedName>
</protein>
<proteinExistence type="inferred from homology"/>
<evidence type="ECO:0000313" key="12">
    <source>
        <dbReference type="EMBL" id="PNP43101.1"/>
    </source>
</evidence>
<dbReference type="InterPro" id="IPR017805">
    <property type="entry name" value="SAM_MeTrfase_EasF-type_put"/>
</dbReference>
<evidence type="ECO:0000256" key="7">
    <source>
        <dbReference type="ARBA" id="ARBA00022691"/>
    </source>
</evidence>
<evidence type="ECO:0000256" key="2">
    <source>
        <dbReference type="ARBA" id="ARBA00008361"/>
    </source>
</evidence>
<comment type="subunit">
    <text evidence="3">Homodimer.</text>
</comment>
<evidence type="ECO:0000256" key="6">
    <source>
        <dbReference type="ARBA" id="ARBA00022679"/>
    </source>
</evidence>
<keyword evidence="7" id="KW-0949">S-adenosyl-L-methionine</keyword>
<comment type="catalytic activity">
    <reaction evidence="9">
        <text>4-(3-methylbut-2-enyl)-L-tryptophan + S-adenosyl-L-methionine = 4-(3-methylbut-2-enyl)-L-abrine + S-adenosyl-L-homocysteine + H(+)</text>
        <dbReference type="Rhea" id="RHEA:34435"/>
        <dbReference type="ChEBI" id="CHEBI:15378"/>
        <dbReference type="ChEBI" id="CHEBI:57856"/>
        <dbReference type="ChEBI" id="CHEBI:58209"/>
        <dbReference type="ChEBI" id="CHEBI:59789"/>
        <dbReference type="ChEBI" id="CHEBI:67248"/>
        <dbReference type="EC" id="2.1.1.261"/>
    </reaction>
</comment>